<dbReference type="InterPro" id="IPR005490">
    <property type="entry name" value="LD_TPept_cat_dom"/>
</dbReference>
<accession>A0A1H9GV09</accession>
<dbReference type="Proteomes" id="UP000199647">
    <property type="component" value="Unassembled WGS sequence"/>
</dbReference>
<dbReference type="Pfam" id="PF03734">
    <property type="entry name" value="YkuD"/>
    <property type="match status" value="1"/>
</dbReference>
<evidence type="ECO:0000259" key="1">
    <source>
        <dbReference type="Pfam" id="PF03734"/>
    </source>
</evidence>
<keyword evidence="3" id="KW-1185">Reference proteome</keyword>
<dbReference type="GO" id="GO:0016740">
    <property type="term" value="F:transferase activity"/>
    <property type="evidence" value="ECO:0007669"/>
    <property type="project" value="InterPro"/>
</dbReference>
<dbReference type="AlphaFoldDB" id="A0A1H9GV09"/>
<name>A0A1H9GV09_9HYPH</name>
<gene>
    <name evidence="2" type="ORF">SAMN05216548_105158</name>
</gene>
<proteinExistence type="predicted"/>
<dbReference type="EMBL" id="FOFG01000005">
    <property type="protein sequence ID" value="SEQ53922.1"/>
    <property type="molecule type" value="Genomic_DNA"/>
</dbReference>
<dbReference type="PANTHER" id="PTHR38589:SF1">
    <property type="entry name" value="BLR0621 PROTEIN"/>
    <property type="match status" value="1"/>
</dbReference>
<evidence type="ECO:0000313" key="2">
    <source>
        <dbReference type="EMBL" id="SEQ53922.1"/>
    </source>
</evidence>
<organism evidence="2 3">
    <name type="scientific">Faunimonas pinastri</name>
    <dbReference type="NCBI Taxonomy" id="1855383"/>
    <lineage>
        <taxon>Bacteria</taxon>
        <taxon>Pseudomonadati</taxon>
        <taxon>Pseudomonadota</taxon>
        <taxon>Alphaproteobacteria</taxon>
        <taxon>Hyphomicrobiales</taxon>
        <taxon>Afifellaceae</taxon>
        <taxon>Faunimonas</taxon>
    </lineage>
</organism>
<protein>
    <submittedName>
        <fullName evidence="2">L,D-peptidoglycan transpeptidase YkuD, ErfK/YbiS/YcfS/YnhG family</fullName>
    </submittedName>
</protein>
<dbReference type="PANTHER" id="PTHR38589">
    <property type="entry name" value="BLR0621 PROTEIN"/>
    <property type="match status" value="1"/>
</dbReference>
<evidence type="ECO:0000313" key="3">
    <source>
        <dbReference type="Proteomes" id="UP000199647"/>
    </source>
</evidence>
<dbReference type="STRING" id="1855383.SAMN05216548_105158"/>
<sequence length="203" mass="22938">MNTAGVRHRERKRTIYSMLVNVRSRPGRRGTGQLCCGNLVFDCALGKGGVTRIKREGDGATPSGRFRLLQLRVRGDRIVGPATRIPQQTLRPGDVWCDDPLDGRYNRPLRRAPASSHERMWREDGLYDLVGILNYNLRPRIRRAGSAIFLHIRRPEGKPTEGCVALERRALLRLLAVLGPNPEFAIDAAPRKRRARSDLRRSA</sequence>
<reference evidence="2 3" key="1">
    <citation type="submission" date="2016-10" db="EMBL/GenBank/DDBJ databases">
        <authorList>
            <person name="de Groot N.N."/>
        </authorList>
    </citation>
    <scope>NUCLEOTIDE SEQUENCE [LARGE SCALE GENOMIC DNA]</scope>
    <source>
        <strain evidence="2 3">A52C2</strain>
    </source>
</reference>
<feature type="domain" description="L,D-TPase catalytic" evidence="1">
    <location>
        <begin position="40"/>
        <end position="176"/>
    </location>
</feature>